<dbReference type="GO" id="GO:1901264">
    <property type="term" value="P:carbohydrate derivative transport"/>
    <property type="evidence" value="ECO:0007669"/>
    <property type="project" value="TreeGrafter"/>
</dbReference>
<gene>
    <name evidence="12" type="ORF">A5888_003334</name>
    <name evidence="11" type="ORF">A5888_003634</name>
</gene>
<dbReference type="InterPro" id="IPR051088">
    <property type="entry name" value="PTS_Sugar-EIIC/EIIB"/>
</dbReference>
<keyword evidence="4 8" id="KW-0762">Sugar transport</keyword>
<keyword evidence="13" id="KW-1185">Reference proteome</keyword>
<name>A0A242K1T7_9ENTE</name>
<evidence type="ECO:0000256" key="5">
    <source>
        <dbReference type="ARBA" id="ARBA00022692"/>
    </source>
</evidence>
<dbReference type="InterPro" id="IPR004796">
    <property type="entry name" value="PTS_IIC_cello"/>
</dbReference>
<dbReference type="NCBIfam" id="TIGR00359">
    <property type="entry name" value="cello_pts_IIC"/>
    <property type="match status" value="1"/>
</dbReference>
<dbReference type="GO" id="GO:0009401">
    <property type="term" value="P:phosphoenolpyruvate-dependent sugar phosphotransferase system"/>
    <property type="evidence" value="ECO:0007669"/>
    <property type="project" value="InterPro"/>
</dbReference>
<feature type="transmembrane region" description="Helical" evidence="9">
    <location>
        <begin position="100"/>
        <end position="119"/>
    </location>
</feature>
<feature type="transmembrane region" description="Helical" evidence="9">
    <location>
        <begin position="395"/>
        <end position="415"/>
    </location>
</feature>
<dbReference type="PROSITE" id="PS51105">
    <property type="entry name" value="PTS_EIIC_TYPE_3"/>
    <property type="match status" value="1"/>
</dbReference>
<feature type="transmembrane region" description="Helical" evidence="9">
    <location>
        <begin position="335"/>
        <end position="353"/>
    </location>
</feature>
<sequence>MNKFNSVLEEKLLPVAAKLGANRVLIAIRNGITLSMPLIIIGSLFLIISNFPIDSWINWLSETGIIDYLNKGTNGSFGIMGLVASFGIAHSLADQYGVDGVSAGVISLSSFLVATPNILSGDEAPAEGIPVNYMGSRGLFVAIVLGIFSALIFQWFIKHNIQIKLPDSVPPAVAKSFSALIPGAAIVTLWLIIFAVLDTANIGNIHDLLLKIFGGPLGILGATIGGTLISIFLNSSFWFMGIHGGNVVNSIISPIWLMNTDANRVIYQADRTAELPHIITSSFIDNFVYIGGGGATIGLVLVIAIVALKKNSSQLTKTMAPLTLTPGLFNINEPAMFGLPVVLNISLLIPFILAPMMNALITYFAMSSGLVGKTVGVAVPWTMPPILSGFLATGGHASGAILQVVLIILDVLIYYPFYRTVERQNVLAENELDTQK</sequence>
<reference evidence="12" key="3">
    <citation type="submission" date="2024-03" db="EMBL/GenBank/DDBJ databases">
        <title>The Genome Sequence of Enterococcus sp. DIV0242b.</title>
        <authorList>
            <consortium name="The Broad Institute Genomics Platform"/>
            <consortium name="The Broad Institute Microbial Omics Core"/>
            <consortium name="The Broad Institute Genomic Center for Infectious Diseases"/>
            <person name="Earl A."/>
            <person name="Manson A."/>
            <person name="Gilmore M."/>
            <person name="Schwartman J."/>
            <person name="Shea T."/>
            <person name="Abouelleil A."/>
            <person name="Cao P."/>
            <person name="Chapman S."/>
            <person name="Cusick C."/>
            <person name="Young S."/>
            <person name="Neafsey D."/>
            <person name="Nusbaum C."/>
            <person name="Birren B."/>
        </authorList>
    </citation>
    <scope>NUCLEOTIDE SEQUENCE</scope>
    <source>
        <strain evidence="12">9E7_DIV0242</strain>
    </source>
</reference>
<evidence type="ECO:0000256" key="7">
    <source>
        <dbReference type="ARBA" id="ARBA00023136"/>
    </source>
</evidence>
<comment type="function">
    <text evidence="8">The phosphoenolpyruvate-dependent sugar phosphotransferase system (PTS), a major carbohydrate active -transport system, catalyzes the phosphorylation of incoming sugar substrates concomitant with their translocation across the cell membrane.</text>
</comment>
<dbReference type="AlphaFoldDB" id="A0A242K1T7"/>
<dbReference type="EMBL" id="CP147247">
    <property type="protein sequence ID" value="WYJ91566.1"/>
    <property type="molecule type" value="Genomic_DNA"/>
</dbReference>
<protein>
    <recommendedName>
        <fullName evidence="8">Permease IIC component</fullName>
    </recommendedName>
</protein>
<keyword evidence="3 8" id="KW-1003">Cell membrane</keyword>
<dbReference type="Pfam" id="PF02378">
    <property type="entry name" value="PTS_EIIC"/>
    <property type="match status" value="1"/>
</dbReference>
<feature type="transmembrane region" description="Helical" evidence="9">
    <location>
        <begin position="209"/>
        <end position="233"/>
    </location>
</feature>
<reference evidence="12" key="2">
    <citation type="submission" date="2017-05" db="EMBL/GenBank/DDBJ databases">
        <authorList>
            <consortium name="The Broad Institute Genomics Platform"/>
            <consortium name="The Broad Institute Genomic Center for Infectious Diseases"/>
            <person name="Earl A."/>
            <person name="Manson A."/>
            <person name="Schwartman J."/>
            <person name="Gilmore M."/>
            <person name="Abouelleil A."/>
            <person name="Cao P."/>
            <person name="Chapman S."/>
            <person name="Cusick C."/>
            <person name="Shea T."/>
            <person name="Young S."/>
            <person name="Neafsey D."/>
            <person name="Nusbaum C."/>
            <person name="Birren B."/>
        </authorList>
    </citation>
    <scope>NUCLEOTIDE SEQUENCE</scope>
    <source>
        <strain evidence="12">9E7_DIV0242</strain>
    </source>
</reference>
<dbReference type="GO" id="GO:0005886">
    <property type="term" value="C:plasma membrane"/>
    <property type="evidence" value="ECO:0007669"/>
    <property type="project" value="UniProtKB-SubCell"/>
</dbReference>
<feature type="transmembrane region" description="Helical" evidence="9">
    <location>
        <begin position="287"/>
        <end position="308"/>
    </location>
</feature>
<feature type="transmembrane region" description="Helical" evidence="9">
    <location>
        <begin position="73"/>
        <end position="93"/>
    </location>
</feature>
<feature type="domain" description="PTS EIIC type-3" evidence="10">
    <location>
        <begin position="8"/>
        <end position="417"/>
    </location>
</feature>
<evidence type="ECO:0000256" key="3">
    <source>
        <dbReference type="ARBA" id="ARBA00022475"/>
    </source>
</evidence>
<dbReference type="InterPro" id="IPR004501">
    <property type="entry name" value="PTS_EIIC_3"/>
</dbReference>
<dbReference type="NCBIfam" id="TIGR00410">
    <property type="entry name" value="lacE"/>
    <property type="match status" value="1"/>
</dbReference>
<evidence type="ECO:0000313" key="13">
    <source>
        <dbReference type="Proteomes" id="UP000195141"/>
    </source>
</evidence>
<feature type="transmembrane region" description="Helical" evidence="9">
    <location>
        <begin position="139"/>
        <end position="157"/>
    </location>
</feature>
<evidence type="ECO:0000256" key="4">
    <source>
        <dbReference type="ARBA" id="ARBA00022597"/>
    </source>
</evidence>
<evidence type="ECO:0000256" key="6">
    <source>
        <dbReference type="ARBA" id="ARBA00022989"/>
    </source>
</evidence>
<dbReference type="RefSeq" id="WP_086350621.1">
    <property type="nucleotide sequence ID" value="NZ_CP147247.1"/>
</dbReference>
<dbReference type="Proteomes" id="UP000195141">
    <property type="component" value="Chromosome"/>
</dbReference>
<dbReference type="EMBL" id="NGMM01000007">
    <property type="protein sequence ID" value="OTP11535.1"/>
    <property type="molecule type" value="Genomic_DNA"/>
</dbReference>
<evidence type="ECO:0000256" key="1">
    <source>
        <dbReference type="ARBA" id="ARBA00004651"/>
    </source>
</evidence>
<evidence type="ECO:0000256" key="2">
    <source>
        <dbReference type="ARBA" id="ARBA00022448"/>
    </source>
</evidence>
<proteinExistence type="predicted"/>
<dbReference type="PANTHER" id="PTHR33989:SF4">
    <property type="entry name" value="PTS SYSTEM N,N'-DIACETYLCHITOBIOSE-SPECIFIC EIIC COMPONENT"/>
    <property type="match status" value="1"/>
</dbReference>
<keyword evidence="7 8" id="KW-0472">Membrane</keyword>
<accession>A0A242K1T7</accession>
<keyword evidence="2 8" id="KW-0813">Transport</keyword>
<reference evidence="11" key="1">
    <citation type="submission" date="2017-05" db="EMBL/GenBank/DDBJ databases">
        <title>The Genome Sequence of Enterococcus sp. 9E7_DIV0242.</title>
        <authorList>
            <consortium name="The Broad Institute Genomics Platform"/>
            <consortium name="The Broad Institute Genomic Center for Infectious Diseases"/>
            <person name="Earl A."/>
            <person name="Manson A."/>
            <person name="Schwartman J."/>
            <person name="Gilmore M."/>
            <person name="Abouelleil A."/>
            <person name="Cao P."/>
            <person name="Chapman S."/>
            <person name="Cusick C."/>
            <person name="Shea T."/>
            <person name="Young S."/>
            <person name="Neafsey D."/>
            <person name="Nusbaum C."/>
            <person name="Birren B."/>
        </authorList>
    </citation>
    <scope>NUCLEOTIDE SEQUENCE [LARGE SCALE GENOMIC DNA]</scope>
    <source>
        <strain evidence="11">9E7_DIV0242</strain>
    </source>
</reference>
<organism evidence="11">
    <name type="scientific">Candidatus Enterococcus clewellii</name>
    <dbReference type="NCBI Taxonomy" id="1834193"/>
    <lineage>
        <taxon>Bacteria</taxon>
        <taxon>Bacillati</taxon>
        <taxon>Bacillota</taxon>
        <taxon>Bacilli</taxon>
        <taxon>Lactobacillales</taxon>
        <taxon>Enterococcaceae</taxon>
        <taxon>Enterococcus</taxon>
    </lineage>
</organism>
<evidence type="ECO:0000313" key="12">
    <source>
        <dbReference type="EMBL" id="WYJ91566.1"/>
    </source>
</evidence>
<evidence type="ECO:0000259" key="10">
    <source>
        <dbReference type="PROSITE" id="PS51105"/>
    </source>
</evidence>
<keyword evidence="5 9" id="KW-0812">Transmembrane</keyword>
<evidence type="ECO:0000313" key="11">
    <source>
        <dbReference type="EMBL" id="OTP11535.1"/>
    </source>
</evidence>
<keyword evidence="6 9" id="KW-1133">Transmembrane helix</keyword>
<evidence type="ECO:0000256" key="9">
    <source>
        <dbReference type="SAM" id="Phobius"/>
    </source>
</evidence>
<feature type="transmembrane region" description="Helical" evidence="9">
    <location>
        <begin position="32"/>
        <end position="53"/>
    </location>
</feature>
<dbReference type="InterPro" id="IPR003352">
    <property type="entry name" value="PTS_EIIC"/>
</dbReference>
<comment type="subcellular location">
    <subcellularLocation>
        <location evidence="1">Cell membrane</location>
        <topology evidence="1">Multi-pass membrane protein</topology>
    </subcellularLocation>
</comment>
<dbReference type="GO" id="GO:0008982">
    <property type="term" value="F:protein-N(PI)-phosphohistidine-sugar phosphotransferase activity"/>
    <property type="evidence" value="ECO:0007669"/>
    <property type="project" value="UniProtKB-UniRule"/>
</dbReference>
<feature type="transmembrane region" description="Helical" evidence="9">
    <location>
        <begin position="177"/>
        <end position="197"/>
    </location>
</feature>
<dbReference type="PANTHER" id="PTHR33989">
    <property type="match status" value="1"/>
</dbReference>
<evidence type="ECO:0000256" key="8">
    <source>
        <dbReference type="PIRNR" id="PIRNR006351"/>
    </source>
</evidence>
<dbReference type="OrthoDB" id="1550290at2"/>
<feature type="transmembrane region" description="Helical" evidence="9">
    <location>
        <begin position="360"/>
        <end position="383"/>
    </location>
</feature>
<dbReference type="PIRSF" id="PIRSF006351">
    <property type="entry name" value="PTS_EIIC-Cellobiose"/>
    <property type="match status" value="1"/>
</dbReference>